<organism evidence="2 3">
    <name type="scientific">Leyella stercorea DSM 18206</name>
    <dbReference type="NCBI Taxonomy" id="1002367"/>
    <lineage>
        <taxon>Bacteria</taxon>
        <taxon>Pseudomonadati</taxon>
        <taxon>Bacteroidota</taxon>
        <taxon>Bacteroidia</taxon>
        <taxon>Bacteroidales</taxon>
        <taxon>Prevotellaceae</taxon>
        <taxon>Leyella</taxon>
    </lineage>
</organism>
<dbReference type="AlphaFoldDB" id="G6B0E8"/>
<keyword evidence="1" id="KW-1133">Transmembrane helix</keyword>
<keyword evidence="1" id="KW-0812">Transmembrane</keyword>
<protein>
    <submittedName>
        <fullName evidence="2">Uncharacterized protein</fullName>
    </submittedName>
</protein>
<evidence type="ECO:0000313" key="2">
    <source>
        <dbReference type="EMBL" id="EHJ37767.1"/>
    </source>
</evidence>
<dbReference type="Proteomes" id="UP000004407">
    <property type="component" value="Unassembled WGS sequence"/>
</dbReference>
<keyword evidence="1" id="KW-0472">Membrane</keyword>
<feature type="transmembrane region" description="Helical" evidence="1">
    <location>
        <begin position="6"/>
        <end position="32"/>
    </location>
</feature>
<comment type="caution">
    <text evidence="2">The sequence shown here is derived from an EMBL/GenBank/DDBJ whole genome shotgun (WGS) entry which is preliminary data.</text>
</comment>
<evidence type="ECO:0000256" key="1">
    <source>
        <dbReference type="SAM" id="Phobius"/>
    </source>
</evidence>
<proteinExistence type="predicted"/>
<dbReference type="HOGENOM" id="CLU_3274732_0_0_10"/>
<name>G6B0E8_9BACT</name>
<accession>G6B0E8</accession>
<sequence>MYATEGAASVVAPSVASFYRCVGVSFTFCYVWRSKMESVNS</sequence>
<gene>
    <name evidence="2" type="ORF">HMPREF0673_02366</name>
</gene>
<evidence type="ECO:0000313" key="3">
    <source>
        <dbReference type="Proteomes" id="UP000004407"/>
    </source>
</evidence>
<reference evidence="2 3" key="1">
    <citation type="submission" date="2011-08" db="EMBL/GenBank/DDBJ databases">
        <authorList>
            <person name="Weinstock G."/>
            <person name="Sodergren E."/>
            <person name="Clifton S."/>
            <person name="Fulton L."/>
            <person name="Fulton B."/>
            <person name="Courtney L."/>
            <person name="Fronick C."/>
            <person name="Harrison M."/>
            <person name="Strong C."/>
            <person name="Farmer C."/>
            <person name="Delahaunty K."/>
            <person name="Markovic C."/>
            <person name="Hall O."/>
            <person name="Minx P."/>
            <person name="Tomlinson C."/>
            <person name="Mitreva M."/>
            <person name="Hou S."/>
            <person name="Chen J."/>
            <person name="Wollam A."/>
            <person name="Pepin K.H."/>
            <person name="Johnson M."/>
            <person name="Bhonagiri V."/>
            <person name="Zhang X."/>
            <person name="Suruliraj S."/>
            <person name="Warren W."/>
            <person name="Chinwalla A."/>
            <person name="Mardis E.R."/>
            <person name="Wilson R.K."/>
        </authorList>
    </citation>
    <scope>NUCLEOTIDE SEQUENCE [LARGE SCALE GENOMIC DNA]</scope>
    <source>
        <strain evidence="2 3">DSM 18206</strain>
    </source>
</reference>
<dbReference type="EMBL" id="AFZZ01000199">
    <property type="protein sequence ID" value="EHJ37767.1"/>
    <property type="molecule type" value="Genomic_DNA"/>
</dbReference>